<gene>
    <name evidence="3" type="ORF">GCE9029_00864</name>
</gene>
<dbReference type="Proteomes" id="UP000071641">
    <property type="component" value="Unassembled WGS sequence"/>
</dbReference>
<evidence type="ECO:0000313" key="4">
    <source>
        <dbReference type="Proteomes" id="UP000071641"/>
    </source>
</evidence>
<dbReference type="Pfam" id="PF09835">
    <property type="entry name" value="DUF2062"/>
    <property type="match status" value="1"/>
</dbReference>
<dbReference type="RefSeq" id="WP_046305865.1">
    <property type="nucleotide sequence ID" value="NZ_FIZX01000001.1"/>
</dbReference>
<feature type="transmembrane region" description="Helical" evidence="1">
    <location>
        <begin position="92"/>
        <end position="112"/>
    </location>
</feature>
<keyword evidence="1" id="KW-1133">Transmembrane helix</keyword>
<feature type="transmembrane region" description="Helical" evidence="1">
    <location>
        <begin position="37"/>
        <end position="55"/>
    </location>
</feature>
<dbReference type="OrthoDB" id="9786029at2"/>
<proteinExistence type="predicted"/>
<feature type="transmembrane region" description="Helical" evidence="1">
    <location>
        <begin position="61"/>
        <end position="85"/>
    </location>
</feature>
<dbReference type="PANTHER" id="PTHR40547:SF1">
    <property type="entry name" value="SLL0298 PROTEIN"/>
    <property type="match status" value="1"/>
</dbReference>
<keyword evidence="4" id="KW-1185">Reference proteome</keyword>
<organism evidence="3 4">
    <name type="scientific">Grimontia celer</name>
    <dbReference type="NCBI Taxonomy" id="1796497"/>
    <lineage>
        <taxon>Bacteria</taxon>
        <taxon>Pseudomonadati</taxon>
        <taxon>Pseudomonadota</taxon>
        <taxon>Gammaproteobacteria</taxon>
        <taxon>Vibrionales</taxon>
        <taxon>Vibrionaceae</taxon>
        <taxon>Grimontia</taxon>
    </lineage>
</organism>
<feature type="domain" description="DUF2062" evidence="2">
    <location>
        <begin position="24"/>
        <end position="164"/>
    </location>
</feature>
<reference evidence="4" key="1">
    <citation type="submission" date="2016-02" db="EMBL/GenBank/DDBJ databases">
        <authorList>
            <person name="Rodrigo-Torres Lidia"/>
            <person name="Arahal R.David."/>
        </authorList>
    </citation>
    <scope>NUCLEOTIDE SEQUENCE [LARGE SCALE GENOMIC DNA]</scope>
    <source>
        <strain evidence="4">CECT 9029</strain>
    </source>
</reference>
<keyword evidence="1" id="KW-0812">Transmembrane</keyword>
<keyword evidence="1" id="KW-0472">Membrane</keyword>
<protein>
    <recommendedName>
        <fullName evidence="2">DUF2062 domain-containing protein</fullName>
    </recommendedName>
</protein>
<dbReference type="AlphaFoldDB" id="A0A128EWT6"/>
<evidence type="ECO:0000256" key="1">
    <source>
        <dbReference type="SAM" id="Phobius"/>
    </source>
</evidence>
<dbReference type="PANTHER" id="PTHR40547">
    <property type="entry name" value="SLL0298 PROTEIN"/>
    <property type="match status" value="1"/>
</dbReference>
<sequence>MPRKIIKKFLPRHDVIRKQKALAVFGNLLYDPNLWCLNRRSASGAFAVGLFMAFVPLPSQMIMAAGLAIMFGVNLPLSVALVWITNPITMPLIFWGAYKVGTWLMGTPDYHFHFELTWDFLFNQMSQIGPPFLLGSFVCGVVFGLIGYFGVRGIWRYSVVRSWQKRRLRLPKIKALKKKKTKTDS</sequence>
<evidence type="ECO:0000313" key="3">
    <source>
        <dbReference type="EMBL" id="CZF78491.1"/>
    </source>
</evidence>
<accession>A0A128EWT6</accession>
<dbReference type="EMBL" id="FIZX01000001">
    <property type="protein sequence ID" value="CZF78491.1"/>
    <property type="molecule type" value="Genomic_DNA"/>
</dbReference>
<name>A0A128EWT6_9GAMM</name>
<dbReference type="InterPro" id="IPR018639">
    <property type="entry name" value="DUF2062"/>
</dbReference>
<feature type="transmembrane region" description="Helical" evidence="1">
    <location>
        <begin position="132"/>
        <end position="151"/>
    </location>
</feature>
<evidence type="ECO:0000259" key="2">
    <source>
        <dbReference type="Pfam" id="PF09835"/>
    </source>
</evidence>
<dbReference type="STRING" id="1796497.GCE9029_00864"/>